<dbReference type="CDD" id="cd11378">
    <property type="entry name" value="DUF296"/>
    <property type="match status" value="1"/>
</dbReference>
<dbReference type="Gene3D" id="3.30.1330.80">
    <property type="entry name" value="Hypothetical protein, similar to alpha- acetolactate decarboxylase, domain 2"/>
    <property type="match status" value="1"/>
</dbReference>
<proteinExistence type="predicted"/>
<dbReference type="PANTHER" id="PTHR34988:SF1">
    <property type="entry name" value="DNA-BINDING PROTEIN"/>
    <property type="match status" value="1"/>
</dbReference>
<evidence type="ECO:0000259" key="1">
    <source>
        <dbReference type="PROSITE" id="PS51742"/>
    </source>
</evidence>
<organism evidence="2">
    <name type="scientific">marine metagenome</name>
    <dbReference type="NCBI Taxonomy" id="408172"/>
    <lineage>
        <taxon>unclassified sequences</taxon>
        <taxon>metagenomes</taxon>
        <taxon>ecological metagenomes</taxon>
    </lineage>
</organism>
<dbReference type="PANTHER" id="PTHR34988">
    <property type="entry name" value="PROTEIN, PUTATIVE-RELATED"/>
    <property type="match status" value="1"/>
</dbReference>
<dbReference type="PROSITE" id="PS51742">
    <property type="entry name" value="PPC"/>
    <property type="match status" value="1"/>
</dbReference>
<dbReference type="EMBL" id="UINC01001390">
    <property type="protein sequence ID" value="SUZ79520.1"/>
    <property type="molecule type" value="Genomic_DNA"/>
</dbReference>
<evidence type="ECO:0000313" key="2">
    <source>
        <dbReference type="EMBL" id="SUZ79520.1"/>
    </source>
</evidence>
<protein>
    <recommendedName>
        <fullName evidence="1">PPC domain-containing protein</fullName>
    </recommendedName>
</protein>
<gene>
    <name evidence="2" type="ORF">METZ01_LOCUS32374</name>
</gene>
<dbReference type="SUPFAM" id="SSF117856">
    <property type="entry name" value="AF0104/ALDC/Ptd012-like"/>
    <property type="match status" value="1"/>
</dbReference>
<accession>A0A381QKI5</accession>
<reference evidence="2" key="1">
    <citation type="submission" date="2018-05" db="EMBL/GenBank/DDBJ databases">
        <authorList>
            <person name="Lanie J.A."/>
            <person name="Ng W.-L."/>
            <person name="Kazmierczak K.M."/>
            <person name="Andrzejewski T.M."/>
            <person name="Davidsen T.M."/>
            <person name="Wayne K.J."/>
            <person name="Tettelin H."/>
            <person name="Glass J.I."/>
            <person name="Rusch D."/>
            <person name="Podicherti R."/>
            <person name="Tsui H.-C.T."/>
            <person name="Winkler M.E."/>
        </authorList>
    </citation>
    <scope>NUCLEOTIDE SEQUENCE</scope>
</reference>
<dbReference type="InterPro" id="IPR005175">
    <property type="entry name" value="PPC_dom"/>
</dbReference>
<name>A0A381QKI5_9ZZZZ</name>
<sequence length="135" mass="14912">MAIKSWDTKTYRMLYRRFEAGESLVEGLESLAISEGIREAAVTSCIGSLSQLKLRNLCDRKEGVPEFERQIINENLELVSAEGYVQPLEDGGIRVHIHVAAARPSGEMVGGHCEDATCFTGAFMYLQIIEENTGS</sequence>
<dbReference type="AlphaFoldDB" id="A0A381QKI5"/>
<dbReference type="Pfam" id="PF03479">
    <property type="entry name" value="PCC"/>
    <property type="match status" value="1"/>
</dbReference>
<feature type="domain" description="PPC" evidence="1">
    <location>
        <begin position="8"/>
        <end position="135"/>
    </location>
</feature>